<evidence type="ECO:0000256" key="8">
    <source>
        <dbReference type="ARBA" id="ARBA00023049"/>
    </source>
</evidence>
<evidence type="ECO:0000313" key="10">
    <source>
        <dbReference type="Proteomes" id="UP000474676"/>
    </source>
</evidence>
<dbReference type="InterPro" id="IPR002933">
    <property type="entry name" value="Peptidase_M20"/>
</dbReference>
<organism evidence="9 10">
    <name type="scientific">Hornefia butyriciproducens</name>
    <dbReference type="NCBI Taxonomy" id="2652293"/>
    <lineage>
        <taxon>Bacteria</taxon>
        <taxon>Bacillati</taxon>
        <taxon>Bacillota</taxon>
        <taxon>Clostridia</taxon>
        <taxon>Peptostreptococcales</taxon>
        <taxon>Anaerovoracaceae</taxon>
        <taxon>Hornefia</taxon>
    </lineage>
</organism>
<dbReference type="SUPFAM" id="SSF55031">
    <property type="entry name" value="Bacterial exopeptidase dimerisation domain"/>
    <property type="match status" value="1"/>
</dbReference>
<evidence type="ECO:0000256" key="7">
    <source>
        <dbReference type="ARBA" id="ARBA00022997"/>
    </source>
</evidence>
<dbReference type="InterPro" id="IPR036264">
    <property type="entry name" value="Bact_exopeptidase_dim_dom"/>
</dbReference>
<keyword evidence="10" id="KW-1185">Reference proteome</keyword>
<dbReference type="GO" id="GO:0016805">
    <property type="term" value="F:dipeptidase activity"/>
    <property type="evidence" value="ECO:0007669"/>
    <property type="project" value="UniProtKB-KW"/>
</dbReference>
<evidence type="ECO:0000256" key="2">
    <source>
        <dbReference type="ARBA" id="ARBA00006247"/>
    </source>
</evidence>
<keyword evidence="8" id="KW-0482">Metalloprotease</keyword>
<reference evidence="9 10" key="1">
    <citation type="submission" date="2019-08" db="EMBL/GenBank/DDBJ databases">
        <title>In-depth cultivation of the pig gut microbiome towards novel bacterial diversity and tailored functional studies.</title>
        <authorList>
            <person name="Wylensek D."/>
            <person name="Hitch T.C.A."/>
            <person name="Clavel T."/>
        </authorList>
    </citation>
    <scope>NUCLEOTIDE SEQUENCE [LARGE SCALE GENOMIC DNA]</scope>
    <source>
        <strain evidence="9 10">WCA-MUC-591-APC-3H</strain>
    </source>
</reference>
<keyword evidence="7" id="KW-0224">Dipeptidase</keyword>
<keyword evidence="6" id="KW-0862">Zinc</keyword>
<dbReference type="GO" id="GO:0008270">
    <property type="term" value="F:zinc ion binding"/>
    <property type="evidence" value="ECO:0007669"/>
    <property type="project" value="InterPro"/>
</dbReference>
<dbReference type="AlphaFoldDB" id="A0A6L5Y831"/>
<dbReference type="Pfam" id="PF01546">
    <property type="entry name" value="Peptidase_M20"/>
    <property type="match status" value="1"/>
</dbReference>
<proteinExistence type="inferred from homology"/>
<dbReference type="EMBL" id="VUMZ01000005">
    <property type="protein sequence ID" value="MST52047.1"/>
    <property type="molecule type" value="Genomic_DNA"/>
</dbReference>
<dbReference type="RefSeq" id="WP_154574472.1">
    <property type="nucleotide sequence ID" value="NZ_JBNPKE010000016.1"/>
</dbReference>
<comment type="cofactor">
    <cofactor evidence="1">
        <name>Zn(2+)</name>
        <dbReference type="ChEBI" id="CHEBI:29105"/>
    </cofactor>
</comment>
<dbReference type="GO" id="GO:0006508">
    <property type="term" value="P:proteolysis"/>
    <property type="evidence" value="ECO:0007669"/>
    <property type="project" value="UniProtKB-KW"/>
</dbReference>
<name>A0A6L5Y831_9FIRM</name>
<keyword evidence="5" id="KW-0378">Hydrolase</keyword>
<dbReference type="PANTHER" id="PTHR43808">
    <property type="entry name" value="ACETYLORNITHINE DEACETYLASE"/>
    <property type="match status" value="1"/>
</dbReference>
<dbReference type="Proteomes" id="UP000474676">
    <property type="component" value="Unassembled WGS sequence"/>
</dbReference>
<keyword evidence="3" id="KW-0645">Protease</keyword>
<accession>A0A6L5Y831</accession>
<dbReference type="NCBIfam" id="TIGR01887">
    <property type="entry name" value="dipeptidaselike"/>
    <property type="match status" value="1"/>
</dbReference>
<comment type="similarity">
    <text evidence="2">Belongs to the peptidase M20A family.</text>
</comment>
<sequence>MEKMIEDLRSLININSVCEKDFSGAYPFGEGVHMALKKALEICKNYGFETENCENMIGYAEVGSGETLMGILVHLDVVPAGDGWDSDPFSLEVRDGKIYGRGVTDDKGPAIAVIHAMKELLEEGVTFNKRVRIIFGQTEETGEWEDMDYYKKNEEAVDFGFTPDADFPAIYGEKGIAHLKIAFKKSDTCFDTISGGTAINMVPDSCTATYSVNGETKTLSERGKAAHGSTPEDGENAISKLMSELSNDAADCRLVKFFREFIKLEYNGESLGGHVSDEASGSASYNIGKIETVGDDIVLSIDLRYPVTFTLKDIVNAINNHLAANGFSDIKVEVITDKPHVYMDKNDTVIQTLLSAYRDQTGDVSEPTVIGGGTYARAMNGIVAFGPMLPGRELTEHQANEYIYLSDLILAKEIYKTAIKRLAAE</sequence>
<dbReference type="GO" id="GO:0008777">
    <property type="term" value="F:acetylornithine deacetylase activity"/>
    <property type="evidence" value="ECO:0007669"/>
    <property type="project" value="TreeGrafter"/>
</dbReference>
<protein>
    <submittedName>
        <fullName evidence="9">M20 family metallopeptidase</fullName>
    </submittedName>
</protein>
<dbReference type="InterPro" id="IPR050072">
    <property type="entry name" value="Peptidase_M20A"/>
</dbReference>
<dbReference type="Gene3D" id="3.40.630.10">
    <property type="entry name" value="Zn peptidases"/>
    <property type="match status" value="2"/>
</dbReference>
<keyword evidence="4" id="KW-0479">Metal-binding</keyword>
<dbReference type="GeneID" id="303115060"/>
<comment type="caution">
    <text evidence="9">The sequence shown here is derived from an EMBL/GenBank/DDBJ whole genome shotgun (WGS) entry which is preliminary data.</text>
</comment>
<gene>
    <name evidence="9" type="ORF">FYJ64_06955</name>
</gene>
<dbReference type="PANTHER" id="PTHR43808:SF31">
    <property type="entry name" value="N-ACETYL-L-CITRULLINE DEACETYLASE"/>
    <property type="match status" value="1"/>
</dbReference>
<evidence type="ECO:0000313" key="9">
    <source>
        <dbReference type="EMBL" id="MST52047.1"/>
    </source>
</evidence>
<dbReference type="InterPro" id="IPR010964">
    <property type="entry name" value="M20A_pepV-rel"/>
</dbReference>
<evidence type="ECO:0000256" key="3">
    <source>
        <dbReference type="ARBA" id="ARBA00022670"/>
    </source>
</evidence>
<dbReference type="Gene3D" id="3.30.70.360">
    <property type="match status" value="1"/>
</dbReference>
<evidence type="ECO:0000256" key="5">
    <source>
        <dbReference type="ARBA" id="ARBA00022801"/>
    </source>
</evidence>
<evidence type="ECO:0000256" key="1">
    <source>
        <dbReference type="ARBA" id="ARBA00001947"/>
    </source>
</evidence>
<evidence type="ECO:0000256" key="4">
    <source>
        <dbReference type="ARBA" id="ARBA00022723"/>
    </source>
</evidence>
<evidence type="ECO:0000256" key="6">
    <source>
        <dbReference type="ARBA" id="ARBA00022833"/>
    </source>
</evidence>
<dbReference type="GO" id="GO:0006526">
    <property type="term" value="P:L-arginine biosynthetic process"/>
    <property type="evidence" value="ECO:0007669"/>
    <property type="project" value="TreeGrafter"/>
</dbReference>
<dbReference type="GO" id="GO:0008237">
    <property type="term" value="F:metallopeptidase activity"/>
    <property type="evidence" value="ECO:0007669"/>
    <property type="project" value="UniProtKB-KW"/>
</dbReference>
<dbReference type="SUPFAM" id="SSF53187">
    <property type="entry name" value="Zn-dependent exopeptidases"/>
    <property type="match status" value="1"/>
</dbReference>